<evidence type="ECO:0000256" key="1">
    <source>
        <dbReference type="SAM" id="Phobius"/>
    </source>
</evidence>
<feature type="transmembrane region" description="Helical" evidence="1">
    <location>
        <begin position="73"/>
        <end position="93"/>
    </location>
</feature>
<keyword evidence="1" id="KW-0812">Transmembrane</keyword>
<gene>
    <name evidence="2" type="ORF">SAMN05216404_10727</name>
</gene>
<reference evidence="2 3" key="1">
    <citation type="submission" date="2016-10" db="EMBL/GenBank/DDBJ databases">
        <authorList>
            <person name="de Groot N.N."/>
        </authorList>
    </citation>
    <scope>NUCLEOTIDE SEQUENCE [LARGE SCALE GENOMIC DNA]</scope>
    <source>
        <strain evidence="2 3">Nl18</strain>
    </source>
</reference>
<dbReference type="AlphaFoldDB" id="A0A1H8JBD5"/>
<evidence type="ECO:0000313" key="2">
    <source>
        <dbReference type="EMBL" id="SEN78104.1"/>
    </source>
</evidence>
<feature type="transmembrane region" description="Helical" evidence="1">
    <location>
        <begin position="41"/>
        <end position="67"/>
    </location>
</feature>
<proteinExistence type="predicted"/>
<sequence length="122" mass="13830">MFETIKKAKEIGVLILERLSEYIELIKISVEIQGRNFKRRLIGYVVITFLSVLSLVFAGVAVIVTFWDTPYRVVSAWGVVAFYALTAFVVYFATPGQTDSVSAFDTVRDELQQDIKLMKDIV</sequence>
<accession>A0A1H8JBD5</accession>
<name>A0A1H8JBD5_9PROT</name>
<evidence type="ECO:0000313" key="3">
    <source>
        <dbReference type="Proteomes" id="UP000183898"/>
    </source>
</evidence>
<protein>
    <submittedName>
        <fullName evidence="2">Uncharacterized membrane protein YqjE</fullName>
    </submittedName>
</protein>
<dbReference type="RefSeq" id="WP_074746539.1">
    <property type="nucleotide sequence ID" value="NZ_FOCT01000007.1"/>
</dbReference>
<dbReference type="EMBL" id="FOCT01000007">
    <property type="protein sequence ID" value="SEN78104.1"/>
    <property type="molecule type" value="Genomic_DNA"/>
</dbReference>
<keyword evidence="1" id="KW-1133">Transmembrane helix</keyword>
<keyword evidence="1" id="KW-0472">Membrane</keyword>
<dbReference type="Proteomes" id="UP000183898">
    <property type="component" value="Unassembled WGS sequence"/>
</dbReference>
<organism evidence="2 3">
    <name type="scientific">Nitrosospira multiformis</name>
    <dbReference type="NCBI Taxonomy" id="1231"/>
    <lineage>
        <taxon>Bacteria</taxon>
        <taxon>Pseudomonadati</taxon>
        <taxon>Pseudomonadota</taxon>
        <taxon>Betaproteobacteria</taxon>
        <taxon>Nitrosomonadales</taxon>
        <taxon>Nitrosomonadaceae</taxon>
        <taxon>Nitrosospira</taxon>
    </lineage>
</organism>